<dbReference type="EMBL" id="FNGI01000016">
    <property type="protein sequence ID" value="SDM25865.1"/>
    <property type="molecule type" value="Genomic_DNA"/>
</dbReference>
<feature type="domain" description="D-isomer specific 2-hydroxyacid dehydrogenase NAD-binding" evidence="7">
    <location>
        <begin position="132"/>
        <end position="308"/>
    </location>
</feature>
<dbReference type="PROSITE" id="PS00065">
    <property type="entry name" value="D_2_HYDROXYACID_DH_1"/>
    <property type="match status" value="1"/>
</dbReference>
<evidence type="ECO:0000256" key="5">
    <source>
        <dbReference type="RuleBase" id="RU003719"/>
    </source>
</evidence>
<protein>
    <submittedName>
        <fullName evidence="8">D-3-phosphoglycerate dehydrogenase</fullName>
    </submittedName>
</protein>
<evidence type="ECO:0000256" key="4">
    <source>
        <dbReference type="ARBA" id="ARBA00023027"/>
    </source>
</evidence>
<dbReference type="GO" id="GO:0008652">
    <property type="term" value="P:amino acid biosynthetic process"/>
    <property type="evidence" value="ECO:0007669"/>
    <property type="project" value="UniProtKB-KW"/>
</dbReference>
<dbReference type="InterPro" id="IPR006140">
    <property type="entry name" value="D-isomer_DH_NAD-bd"/>
</dbReference>
<evidence type="ECO:0000313" key="9">
    <source>
        <dbReference type="Proteomes" id="UP000198654"/>
    </source>
</evidence>
<feature type="domain" description="D-isomer specific 2-hydroxyacid dehydrogenase catalytic" evidence="6">
    <location>
        <begin position="29"/>
        <end position="340"/>
    </location>
</feature>
<dbReference type="InterPro" id="IPR036291">
    <property type="entry name" value="NAD(P)-bd_dom_sf"/>
</dbReference>
<keyword evidence="4" id="KW-0520">NAD</keyword>
<accession>A0A1G9RTP8</accession>
<gene>
    <name evidence="8" type="ORF">SAMN05661010_03774</name>
</gene>
<dbReference type="Gene3D" id="3.40.50.720">
    <property type="entry name" value="NAD(P)-binding Rossmann-like Domain"/>
    <property type="match status" value="2"/>
</dbReference>
<dbReference type="CDD" id="cd12173">
    <property type="entry name" value="PGDH_4"/>
    <property type="match status" value="1"/>
</dbReference>
<keyword evidence="9" id="KW-1185">Reference proteome</keyword>
<organism evidence="8 9">
    <name type="scientific">Modicisalibacter muralis</name>
    <dbReference type="NCBI Taxonomy" id="119000"/>
    <lineage>
        <taxon>Bacteria</taxon>
        <taxon>Pseudomonadati</taxon>
        <taxon>Pseudomonadota</taxon>
        <taxon>Gammaproteobacteria</taxon>
        <taxon>Oceanospirillales</taxon>
        <taxon>Halomonadaceae</taxon>
        <taxon>Modicisalibacter</taxon>
    </lineage>
</organism>
<dbReference type="Proteomes" id="UP000198654">
    <property type="component" value="Unassembled WGS sequence"/>
</dbReference>
<dbReference type="Pfam" id="PF00389">
    <property type="entry name" value="2-Hacid_dh"/>
    <property type="match status" value="1"/>
</dbReference>
<reference evidence="8 9" key="1">
    <citation type="submission" date="2016-10" db="EMBL/GenBank/DDBJ databases">
        <authorList>
            <person name="de Groot N.N."/>
        </authorList>
    </citation>
    <scope>NUCLEOTIDE SEQUENCE [LARGE SCALE GENOMIC DNA]</scope>
    <source>
        <strain evidence="8 9">DSM 14789</strain>
    </source>
</reference>
<evidence type="ECO:0000313" key="8">
    <source>
        <dbReference type="EMBL" id="SDM25865.1"/>
    </source>
</evidence>
<evidence type="ECO:0000259" key="7">
    <source>
        <dbReference type="Pfam" id="PF02826"/>
    </source>
</evidence>
<dbReference type="RefSeq" id="WP_245704272.1">
    <property type="nucleotide sequence ID" value="NZ_FNGI01000016.1"/>
</dbReference>
<dbReference type="PANTHER" id="PTHR42789:SF1">
    <property type="entry name" value="D-ISOMER SPECIFIC 2-HYDROXYACID DEHYDROGENASE FAMILY PROTEIN (AFU_ORTHOLOGUE AFUA_6G10090)"/>
    <property type="match status" value="1"/>
</dbReference>
<dbReference type="AlphaFoldDB" id="A0A1G9RTP8"/>
<name>A0A1G9RTP8_9GAMM</name>
<dbReference type="STRING" id="119000.SAMN05661010_03774"/>
<keyword evidence="3 5" id="KW-0560">Oxidoreductase</keyword>
<dbReference type="InterPro" id="IPR050857">
    <property type="entry name" value="D-2-hydroxyacid_DH"/>
</dbReference>
<comment type="similarity">
    <text evidence="1 5">Belongs to the D-isomer specific 2-hydroxyacid dehydrogenase family.</text>
</comment>
<sequence length="363" mass="39013">MAFQPESTARGALSALPKSVIRLNVWYHPAMQAVFDAHPDYVLTTIDRGADECTIADALEQAHAYQISSAKDETPARWLANADLLARAPYLLCVSASGSGYDTVDVEACTRAGVLVVSQSGANAQSVAEHTLGLMIGVSKRLTETDRRLRCERGFSREDVMGHEISGRTLGVVGIGHIGRRVAALARAFDMRVIACDPALDEATVAERGAQKVTMATLLDEADYVSLHCPRNAETLELMDAEAFQAMKPGAVFITTARGGIHSERALIDALQCGHLGGAGVDVWDVEPPSLDHPLLAMHNVVATYHTAGVTHEARRNVASWAAEQIIHTLDGHVPSRLVNPEAWPKFADRYEGLLGIRPTGAP</sequence>
<dbReference type="InterPro" id="IPR029752">
    <property type="entry name" value="D-isomer_DH_CS1"/>
</dbReference>
<dbReference type="GO" id="GO:0016616">
    <property type="term" value="F:oxidoreductase activity, acting on the CH-OH group of donors, NAD or NADP as acceptor"/>
    <property type="evidence" value="ECO:0007669"/>
    <property type="project" value="InterPro"/>
</dbReference>
<evidence type="ECO:0000256" key="1">
    <source>
        <dbReference type="ARBA" id="ARBA00005854"/>
    </source>
</evidence>
<proteinExistence type="inferred from homology"/>
<evidence type="ECO:0000256" key="2">
    <source>
        <dbReference type="ARBA" id="ARBA00022605"/>
    </source>
</evidence>
<evidence type="ECO:0000259" key="6">
    <source>
        <dbReference type="Pfam" id="PF00389"/>
    </source>
</evidence>
<dbReference type="Pfam" id="PF02826">
    <property type="entry name" value="2-Hacid_dh_C"/>
    <property type="match status" value="1"/>
</dbReference>
<dbReference type="PANTHER" id="PTHR42789">
    <property type="entry name" value="D-ISOMER SPECIFIC 2-HYDROXYACID DEHYDROGENASE FAMILY PROTEIN (AFU_ORTHOLOGUE AFUA_6G10090)"/>
    <property type="match status" value="1"/>
</dbReference>
<evidence type="ECO:0000256" key="3">
    <source>
        <dbReference type="ARBA" id="ARBA00023002"/>
    </source>
</evidence>
<dbReference type="GO" id="GO:0051287">
    <property type="term" value="F:NAD binding"/>
    <property type="evidence" value="ECO:0007669"/>
    <property type="project" value="InterPro"/>
</dbReference>
<dbReference type="SUPFAM" id="SSF52283">
    <property type="entry name" value="Formate/glycerate dehydrogenase catalytic domain-like"/>
    <property type="match status" value="1"/>
</dbReference>
<dbReference type="InterPro" id="IPR006139">
    <property type="entry name" value="D-isomer_2_OHA_DH_cat_dom"/>
</dbReference>
<dbReference type="FunFam" id="3.40.50.720:FF:000203">
    <property type="entry name" value="D-3-phosphoglycerate dehydrogenase (SerA)"/>
    <property type="match status" value="1"/>
</dbReference>
<keyword evidence="2" id="KW-0028">Amino-acid biosynthesis</keyword>
<dbReference type="SUPFAM" id="SSF51735">
    <property type="entry name" value="NAD(P)-binding Rossmann-fold domains"/>
    <property type="match status" value="1"/>
</dbReference>